<proteinExistence type="predicted"/>
<evidence type="ECO:0000313" key="3">
    <source>
        <dbReference type="EMBL" id="CAG9137979.1"/>
    </source>
</evidence>
<accession>A0A8S4GCU6</accession>
<dbReference type="Pfam" id="PF03732">
    <property type="entry name" value="Retrotrans_gag"/>
    <property type="match status" value="1"/>
</dbReference>
<feature type="domain" description="Retrotransposon gag" evidence="1">
    <location>
        <begin position="73"/>
        <end position="131"/>
    </location>
</feature>
<sequence>MPDNANASSSTNSSTRLNIDTLLKFIDNYDGSRDALTAWLTNCDRAFSLAHTDQKPIIFAFIQNRLTDRAQSTCANTLFDKWDDLKEFLKSRFGNRKHQSHLLLDLQNCKQLSNENVAQYISRLENSLKSLLSCIKQGNTDSSLLPGEIHSTNKLALSTFMMGVNPSISQILRSREPETLNDAFNIALEEEKFHILQNSLQPSNVKMCKYCKKPGHLIENCFKRQRNEAHKQQNNVNHLNCEQLTESAASLSIVEAHVNTS</sequence>
<organism evidence="3 5">
    <name type="scientific">Plutella xylostella</name>
    <name type="common">Diamondback moth</name>
    <name type="synonym">Plutella maculipennis</name>
    <dbReference type="NCBI Taxonomy" id="51655"/>
    <lineage>
        <taxon>Eukaryota</taxon>
        <taxon>Metazoa</taxon>
        <taxon>Ecdysozoa</taxon>
        <taxon>Arthropoda</taxon>
        <taxon>Hexapoda</taxon>
        <taxon>Insecta</taxon>
        <taxon>Pterygota</taxon>
        <taxon>Neoptera</taxon>
        <taxon>Endopterygota</taxon>
        <taxon>Lepidoptera</taxon>
        <taxon>Glossata</taxon>
        <taxon>Ditrysia</taxon>
        <taxon>Yponomeutoidea</taxon>
        <taxon>Plutellidae</taxon>
        <taxon>Plutella</taxon>
    </lineage>
</organism>
<dbReference type="EMBL" id="CAJHNJ030000396">
    <property type="protein sequence ID" value="CAG9137713.1"/>
    <property type="molecule type" value="Genomic_DNA"/>
</dbReference>
<dbReference type="AlphaFoldDB" id="A0A8S4GCU6"/>
<dbReference type="Proteomes" id="UP000653454">
    <property type="component" value="Unassembled WGS sequence"/>
</dbReference>
<dbReference type="PANTHER" id="PTHR33223:SF6">
    <property type="entry name" value="CCHC-TYPE DOMAIN-CONTAINING PROTEIN"/>
    <property type="match status" value="1"/>
</dbReference>
<comment type="caution">
    <text evidence="3">The sequence shown here is derived from an EMBL/GenBank/DDBJ whole genome shotgun (WGS) entry which is preliminary data.</text>
</comment>
<gene>
    <name evidence="2" type="ORF">PLXY2_LOCUS15968</name>
    <name evidence="3" type="ORF">PLXY2_LOCUS16232</name>
    <name evidence="4" type="ORF">PLXY2_LOCUS17023</name>
</gene>
<evidence type="ECO:0000259" key="1">
    <source>
        <dbReference type="Pfam" id="PF03732"/>
    </source>
</evidence>
<dbReference type="EMBL" id="CAJHNJ030000882">
    <property type="protein sequence ID" value="CAG9138770.1"/>
    <property type="molecule type" value="Genomic_DNA"/>
</dbReference>
<dbReference type="PANTHER" id="PTHR33223">
    <property type="entry name" value="CCHC-TYPE DOMAIN-CONTAINING PROTEIN"/>
    <property type="match status" value="1"/>
</dbReference>
<dbReference type="InterPro" id="IPR005162">
    <property type="entry name" value="Retrotrans_gag_dom"/>
</dbReference>
<protein>
    <submittedName>
        <fullName evidence="3">(diamondback moth) hypothetical protein</fullName>
    </submittedName>
</protein>
<keyword evidence="5" id="KW-1185">Reference proteome</keyword>
<reference evidence="3" key="1">
    <citation type="submission" date="2020-11" db="EMBL/GenBank/DDBJ databases">
        <authorList>
            <person name="Whiteford S."/>
        </authorList>
    </citation>
    <scope>NUCLEOTIDE SEQUENCE</scope>
</reference>
<evidence type="ECO:0000313" key="4">
    <source>
        <dbReference type="EMBL" id="CAG9138770.1"/>
    </source>
</evidence>
<dbReference type="EMBL" id="CAJHNJ030000472">
    <property type="protein sequence ID" value="CAG9137979.1"/>
    <property type="molecule type" value="Genomic_DNA"/>
</dbReference>
<name>A0A8S4GCU6_PLUXY</name>
<evidence type="ECO:0000313" key="5">
    <source>
        <dbReference type="Proteomes" id="UP000653454"/>
    </source>
</evidence>
<evidence type="ECO:0000313" key="2">
    <source>
        <dbReference type="EMBL" id="CAG9137713.1"/>
    </source>
</evidence>